<accession>A0A238Y5T5</accession>
<dbReference type="Proteomes" id="UP000198384">
    <property type="component" value="Unassembled WGS sequence"/>
</dbReference>
<gene>
    <name evidence="1" type="ORF">SAMN06265371_10836</name>
</gene>
<evidence type="ECO:0000313" key="1">
    <source>
        <dbReference type="EMBL" id="SNR66178.1"/>
    </source>
</evidence>
<protein>
    <submittedName>
        <fullName evidence="1">Uncharacterized protein</fullName>
    </submittedName>
</protein>
<proteinExistence type="predicted"/>
<sequence length="106" mass="12359">MYKLRFISSFVKILTCLKKSNSNELLNSNNGIESANCNNLNLGCIYFNMPNHSNYNTSKIHLISLVLAELNLYSKKKGSYVYTNFLGGLKSYYHYFFMKYFYGNFI</sequence>
<name>A0A238Y5T5_9FLAO</name>
<reference evidence="1 2" key="1">
    <citation type="submission" date="2017-06" db="EMBL/GenBank/DDBJ databases">
        <authorList>
            <person name="Kim H.J."/>
            <person name="Triplett B.A."/>
        </authorList>
    </citation>
    <scope>NUCLEOTIDE SEQUENCE [LARGE SCALE GENOMIC DNA]</scope>
    <source>
        <strain evidence="1 2">DSM 29150</strain>
    </source>
</reference>
<organism evidence="1 2">
    <name type="scientific">Lutibacter agarilyticus</name>
    <dbReference type="NCBI Taxonomy" id="1109740"/>
    <lineage>
        <taxon>Bacteria</taxon>
        <taxon>Pseudomonadati</taxon>
        <taxon>Bacteroidota</taxon>
        <taxon>Flavobacteriia</taxon>
        <taxon>Flavobacteriales</taxon>
        <taxon>Flavobacteriaceae</taxon>
        <taxon>Lutibacter</taxon>
    </lineage>
</organism>
<dbReference type="AlphaFoldDB" id="A0A238Y5T5"/>
<evidence type="ECO:0000313" key="2">
    <source>
        <dbReference type="Proteomes" id="UP000198384"/>
    </source>
</evidence>
<keyword evidence="2" id="KW-1185">Reference proteome</keyword>
<dbReference type="EMBL" id="FZNT01000008">
    <property type="protein sequence ID" value="SNR66178.1"/>
    <property type="molecule type" value="Genomic_DNA"/>
</dbReference>